<dbReference type="Pfam" id="PF10601">
    <property type="entry name" value="zf-LITAF-like"/>
    <property type="match status" value="1"/>
</dbReference>
<evidence type="ECO:0000256" key="2">
    <source>
        <dbReference type="ARBA" id="ARBA00005975"/>
    </source>
</evidence>
<evidence type="ECO:0000313" key="9">
    <source>
        <dbReference type="Proteomes" id="UP000789342"/>
    </source>
</evidence>
<dbReference type="Proteomes" id="UP000789342">
    <property type="component" value="Unassembled WGS sequence"/>
</dbReference>
<dbReference type="SMART" id="SM00714">
    <property type="entry name" value="LITAF"/>
    <property type="match status" value="1"/>
</dbReference>
<evidence type="ECO:0000256" key="1">
    <source>
        <dbReference type="ARBA" id="ARBA00004170"/>
    </source>
</evidence>
<comment type="similarity">
    <text evidence="2">Belongs to the CDIP1/LITAF family.</text>
</comment>
<proteinExistence type="inferred from homology"/>
<comment type="caution">
    <text evidence="8">The sequence shown here is derived from an EMBL/GenBank/DDBJ whole genome shotgun (WGS) entry which is preliminary data.</text>
</comment>
<dbReference type="PROSITE" id="PS51837">
    <property type="entry name" value="LITAF"/>
    <property type="match status" value="1"/>
</dbReference>
<accession>A0A9N9BQB3</accession>
<organism evidence="8 9">
    <name type="scientific">Acaulospora morrowiae</name>
    <dbReference type="NCBI Taxonomy" id="94023"/>
    <lineage>
        <taxon>Eukaryota</taxon>
        <taxon>Fungi</taxon>
        <taxon>Fungi incertae sedis</taxon>
        <taxon>Mucoromycota</taxon>
        <taxon>Glomeromycotina</taxon>
        <taxon>Glomeromycetes</taxon>
        <taxon>Diversisporales</taxon>
        <taxon>Acaulosporaceae</taxon>
        <taxon>Acaulospora</taxon>
    </lineage>
</organism>
<dbReference type="PANTHER" id="PTHR23292">
    <property type="entry name" value="LIPOPOLYSACCHARIDE-INDUCED TUMOR NECROSIS FACTOR-ALPHA FACTOR"/>
    <property type="match status" value="1"/>
</dbReference>
<protein>
    <submittedName>
        <fullName evidence="8">6540_t:CDS:1</fullName>
    </submittedName>
</protein>
<dbReference type="GO" id="GO:0016020">
    <property type="term" value="C:membrane"/>
    <property type="evidence" value="ECO:0007669"/>
    <property type="project" value="UniProtKB-SubCell"/>
</dbReference>
<evidence type="ECO:0000259" key="7">
    <source>
        <dbReference type="PROSITE" id="PS51837"/>
    </source>
</evidence>
<dbReference type="GO" id="GO:0008270">
    <property type="term" value="F:zinc ion binding"/>
    <property type="evidence" value="ECO:0007669"/>
    <property type="project" value="TreeGrafter"/>
</dbReference>
<keyword evidence="4" id="KW-0862">Zinc</keyword>
<evidence type="ECO:0000256" key="6">
    <source>
        <dbReference type="SAM" id="Phobius"/>
    </source>
</evidence>
<dbReference type="EMBL" id="CAJVPV010004571">
    <property type="protein sequence ID" value="CAG8575933.1"/>
    <property type="molecule type" value="Genomic_DNA"/>
</dbReference>
<evidence type="ECO:0000256" key="4">
    <source>
        <dbReference type="ARBA" id="ARBA00022833"/>
    </source>
</evidence>
<evidence type="ECO:0000256" key="3">
    <source>
        <dbReference type="ARBA" id="ARBA00022723"/>
    </source>
</evidence>
<feature type="domain" description="LITAF" evidence="7">
    <location>
        <begin position="60"/>
        <end position="145"/>
    </location>
</feature>
<keyword evidence="6" id="KW-0812">Transmembrane</keyword>
<dbReference type="InterPro" id="IPR037519">
    <property type="entry name" value="LITAF_fam"/>
</dbReference>
<keyword evidence="3" id="KW-0479">Metal-binding</keyword>
<comment type="subcellular location">
    <subcellularLocation>
        <location evidence="1">Membrane</location>
        <topology evidence="1">Peripheral membrane protein</topology>
    </subcellularLocation>
</comment>
<keyword evidence="9" id="KW-1185">Reference proteome</keyword>
<feature type="transmembrane region" description="Helical" evidence="6">
    <location>
        <begin position="103"/>
        <end position="122"/>
    </location>
</feature>
<reference evidence="8" key="1">
    <citation type="submission" date="2021-06" db="EMBL/GenBank/DDBJ databases">
        <authorList>
            <person name="Kallberg Y."/>
            <person name="Tangrot J."/>
            <person name="Rosling A."/>
        </authorList>
    </citation>
    <scope>NUCLEOTIDE SEQUENCE</scope>
    <source>
        <strain evidence="8">CL551</strain>
    </source>
</reference>
<dbReference type="InterPro" id="IPR006629">
    <property type="entry name" value="LITAF"/>
</dbReference>
<name>A0A9N9BQB3_9GLOM</name>
<dbReference type="AlphaFoldDB" id="A0A9N9BQB3"/>
<evidence type="ECO:0000313" key="8">
    <source>
        <dbReference type="EMBL" id="CAG8575933.1"/>
    </source>
</evidence>
<gene>
    <name evidence="8" type="ORF">AMORRO_LOCUS6690</name>
</gene>
<dbReference type="PANTHER" id="PTHR23292:SF6">
    <property type="entry name" value="FI16602P1-RELATED"/>
    <property type="match status" value="1"/>
</dbReference>
<sequence>MSEPQGAPIQKIDPPFMLASDVTYQSQPPPQVQVESRGVTYAEAPPQPNVVYVENTPPPAQTVIMQDTYIAPISSPLPTTTTCPNCRNMVTTIVTEVPGSTTYILSVILCFVCFVLAWLPFVMSGCLDKVHSCPICRTVLATVRA</sequence>
<keyword evidence="5 6" id="KW-0472">Membrane</keyword>
<keyword evidence="6" id="KW-1133">Transmembrane helix</keyword>
<evidence type="ECO:0000256" key="5">
    <source>
        <dbReference type="ARBA" id="ARBA00023136"/>
    </source>
</evidence>
<dbReference type="OrthoDB" id="5599753at2759"/>